<organism evidence="1 2">
    <name type="scientific">Trichoglossum hirsutum</name>
    <dbReference type="NCBI Taxonomy" id="265104"/>
    <lineage>
        <taxon>Eukaryota</taxon>
        <taxon>Fungi</taxon>
        <taxon>Dikarya</taxon>
        <taxon>Ascomycota</taxon>
        <taxon>Pezizomycotina</taxon>
        <taxon>Geoglossomycetes</taxon>
        <taxon>Geoglossales</taxon>
        <taxon>Geoglossaceae</taxon>
        <taxon>Trichoglossum</taxon>
    </lineage>
</organism>
<proteinExistence type="predicted"/>
<comment type="caution">
    <text evidence="1">The sequence shown here is derived from an EMBL/GenBank/DDBJ whole genome shotgun (WGS) entry which is preliminary data.</text>
</comment>
<dbReference type="Proteomes" id="UP000750711">
    <property type="component" value="Unassembled WGS sequence"/>
</dbReference>
<evidence type="ECO:0000313" key="1">
    <source>
        <dbReference type="EMBL" id="KAH0533472.1"/>
    </source>
</evidence>
<protein>
    <submittedName>
        <fullName evidence="1">Uncharacterized protein</fullName>
    </submittedName>
</protein>
<gene>
    <name evidence="1" type="ORF">GP486_009007</name>
</gene>
<sequence>MSPTIRAQSQIHLASKASLQASTPLPPGTRAPYIDNAIGWEGGFFHDLFWSLDKHNKKNADLIRSLLGRAYLLDLKVLGEASDHVVCGVSSVACRVLAVIMGWEKGIKGGAWQSVDGDFDW</sequence>
<feature type="non-terminal residue" evidence="1">
    <location>
        <position position="121"/>
    </location>
</feature>
<dbReference type="EMBL" id="JAGHQM010004942">
    <property type="protein sequence ID" value="KAH0533472.1"/>
    <property type="molecule type" value="Genomic_DNA"/>
</dbReference>
<keyword evidence="2" id="KW-1185">Reference proteome</keyword>
<dbReference type="AlphaFoldDB" id="A0A9P8I4P3"/>
<reference evidence="1" key="1">
    <citation type="submission" date="2021-03" db="EMBL/GenBank/DDBJ databases">
        <title>Comparative genomics and phylogenomic investigation of the class Geoglossomycetes provide insights into ecological specialization and systematics.</title>
        <authorList>
            <person name="Melie T."/>
            <person name="Pirro S."/>
            <person name="Miller A.N."/>
            <person name="Quandt A."/>
        </authorList>
    </citation>
    <scope>NUCLEOTIDE SEQUENCE</scope>
    <source>
        <strain evidence="1">CAQ_001_2017</strain>
    </source>
</reference>
<name>A0A9P8I4P3_9PEZI</name>
<evidence type="ECO:0000313" key="2">
    <source>
        <dbReference type="Proteomes" id="UP000750711"/>
    </source>
</evidence>
<accession>A0A9P8I4P3</accession>